<keyword evidence="4" id="KW-1185">Reference proteome</keyword>
<evidence type="ECO:0000313" key="3">
    <source>
        <dbReference type="EMBL" id="CCH18963.1"/>
    </source>
</evidence>
<gene>
    <name evidence="3" type="ORF">MILUP08_43878</name>
</gene>
<proteinExistence type="predicted"/>
<sequence>MVTWSRFLLGSVLLLAGCAAADPATTRAGGPGSTPAGDAAVTPAGTPSVRAATGCASRVETGSLPDWADEGFHGDTRMPHVFGARGDIVAVLFTHPLAQGRTDGSTNKILWVSRPVTTSPATDSPVTLVITATLDGTDTRVTREVAGGPGPSIIDMPRAGCWHLDLRWGGRADTMDLVYAERKP</sequence>
<evidence type="ECO:0000313" key="4">
    <source>
        <dbReference type="Proteomes" id="UP000003448"/>
    </source>
</evidence>
<dbReference type="eggNOG" id="ENOG5031M8P">
    <property type="taxonomic scope" value="Bacteria"/>
</dbReference>
<dbReference type="RefSeq" id="WP_007460734.1">
    <property type="nucleotide sequence ID" value="NZ_HF570108.1"/>
</dbReference>
<evidence type="ECO:0000256" key="2">
    <source>
        <dbReference type="SAM" id="SignalP"/>
    </source>
</evidence>
<dbReference type="Proteomes" id="UP000003448">
    <property type="component" value="Unassembled WGS sequence"/>
</dbReference>
<evidence type="ECO:0000256" key="1">
    <source>
        <dbReference type="SAM" id="MobiDB-lite"/>
    </source>
</evidence>
<name>I0L566_9ACTN</name>
<feature type="region of interest" description="Disordered" evidence="1">
    <location>
        <begin position="25"/>
        <end position="46"/>
    </location>
</feature>
<dbReference type="OrthoDB" id="4271329at2"/>
<dbReference type="AlphaFoldDB" id="I0L566"/>
<accession>I0L566</accession>
<keyword evidence="2" id="KW-0732">Signal</keyword>
<protein>
    <recommendedName>
        <fullName evidence="5">Lipoprotein</fullName>
    </recommendedName>
</protein>
<comment type="caution">
    <text evidence="3">The sequence shown here is derived from an EMBL/GenBank/DDBJ whole genome shotgun (WGS) entry which is preliminary data.</text>
</comment>
<dbReference type="STRING" id="1150864.MILUP08_43878"/>
<feature type="signal peptide" evidence="2">
    <location>
        <begin position="1"/>
        <end position="21"/>
    </location>
</feature>
<dbReference type="PROSITE" id="PS51257">
    <property type="entry name" value="PROKAR_LIPOPROTEIN"/>
    <property type="match status" value="1"/>
</dbReference>
<organism evidence="3 4">
    <name type="scientific">Micromonospora lupini str. Lupac 08</name>
    <dbReference type="NCBI Taxonomy" id="1150864"/>
    <lineage>
        <taxon>Bacteria</taxon>
        <taxon>Bacillati</taxon>
        <taxon>Actinomycetota</taxon>
        <taxon>Actinomycetes</taxon>
        <taxon>Micromonosporales</taxon>
        <taxon>Micromonosporaceae</taxon>
        <taxon>Micromonospora</taxon>
    </lineage>
</organism>
<feature type="chain" id="PRO_5003631045" description="Lipoprotein" evidence="2">
    <location>
        <begin position="22"/>
        <end position="184"/>
    </location>
</feature>
<dbReference type="EMBL" id="CAIE01000031">
    <property type="protein sequence ID" value="CCH18963.1"/>
    <property type="molecule type" value="Genomic_DNA"/>
</dbReference>
<reference evidence="4" key="1">
    <citation type="journal article" date="2012" name="J. Bacteriol.">
        <title>Genome Sequence of Micromonospora lupini Lupac 08, Isolated from Root Nodules of Lupinus angustifolius.</title>
        <authorList>
            <person name="Alonso-Vega P."/>
            <person name="Normand P."/>
            <person name="Bacigalupe R."/>
            <person name="Pujic P."/>
            <person name="Lajus A."/>
            <person name="Vallenet D."/>
            <person name="Carro L."/>
            <person name="Coll P."/>
            <person name="Trujillo M.E."/>
        </authorList>
    </citation>
    <scope>NUCLEOTIDE SEQUENCE [LARGE SCALE GENOMIC DNA]</scope>
    <source>
        <strain evidence="4">Lupac 08</strain>
    </source>
</reference>
<evidence type="ECO:0008006" key="5">
    <source>
        <dbReference type="Google" id="ProtNLM"/>
    </source>
</evidence>